<proteinExistence type="predicted"/>
<feature type="transmembrane region" description="Helical" evidence="1">
    <location>
        <begin position="27"/>
        <end position="54"/>
    </location>
</feature>
<feature type="transmembrane region" description="Helical" evidence="1">
    <location>
        <begin position="209"/>
        <end position="229"/>
    </location>
</feature>
<reference evidence="3" key="1">
    <citation type="journal article" date="2019" name="Int. J. Syst. Evol. Microbiol.">
        <title>The Global Catalogue of Microorganisms (GCM) 10K type strain sequencing project: providing services to taxonomists for standard genome sequencing and annotation.</title>
        <authorList>
            <consortium name="The Broad Institute Genomics Platform"/>
            <consortium name="The Broad Institute Genome Sequencing Center for Infectious Disease"/>
            <person name="Wu L."/>
            <person name="Ma J."/>
        </authorList>
    </citation>
    <scope>NUCLEOTIDE SEQUENCE [LARGE SCALE GENOMIC DNA]</scope>
    <source>
        <strain evidence="3">CGMCC 1.10130</strain>
    </source>
</reference>
<dbReference type="RefSeq" id="WP_229744728.1">
    <property type="nucleotide sequence ID" value="NZ_BMDX01000011.1"/>
</dbReference>
<keyword evidence="1" id="KW-0812">Transmembrane</keyword>
<organism evidence="2 3">
    <name type="scientific">Neiella marina</name>
    <dbReference type="NCBI Taxonomy" id="508461"/>
    <lineage>
        <taxon>Bacteria</taxon>
        <taxon>Pseudomonadati</taxon>
        <taxon>Pseudomonadota</taxon>
        <taxon>Gammaproteobacteria</taxon>
        <taxon>Alteromonadales</taxon>
        <taxon>Echinimonadaceae</taxon>
        <taxon>Neiella</taxon>
    </lineage>
</organism>
<keyword evidence="3" id="KW-1185">Reference proteome</keyword>
<dbReference type="Proteomes" id="UP000619743">
    <property type="component" value="Unassembled WGS sequence"/>
</dbReference>
<sequence>MFTSVLGLPSATLHNAKKALDISVKSWFAIALAGQWAFAFYVFAIYALTMVFGFDVAEFSPAPGVKNTEGFDRLVLFAHILPSIYLSLFGIFQLVPSIRNRFKGFHSWNGRLFLVLGMSGALTGLYLQWVKGLTFSQGVTLNGLLILVAVGFAWYHAVNKRFDLHMRWAIHSFILINGVWSFRLYLMGWYLVNQGPNGNTQNVDGPMDIFLSFACYLLPMAIVEIYFWAKKQSSSSTVWSGAAVMTGGAVITLIGVGAAIMLMWAPRIGKLLGAI</sequence>
<evidence type="ECO:0000313" key="2">
    <source>
        <dbReference type="EMBL" id="GGA80088.1"/>
    </source>
</evidence>
<dbReference type="Pfam" id="PF10067">
    <property type="entry name" value="DUF2306"/>
    <property type="match status" value="1"/>
</dbReference>
<evidence type="ECO:0008006" key="4">
    <source>
        <dbReference type="Google" id="ProtNLM"/>
    </source>
</evidence>
<keyword evidence="1" id="KW-0472">Membrane</keyword>
<accession>A0A8J2U5T8</accession>
<feature type="transmembrane region" description="Helical" evidence="1">
    <location>
        <begin position="241"/>
        <end position="265"/>
    </location>
</feature>
<comment type="caution">
    <text evidence="2">The sequence shown here is derived from an EMBL/GenBank/DDBJ whole genome shotgun (WGS) entry which is preliminary data.</text>
</comment>
<dbReference type="EMBL" id="BMDX01000011">
    <property type="protein sequence ID" value="GGA80088.1"/>
    <property type="molecule type" value="Genomic_DNA"/>
</dbReference>
<protein>
    <recommendedName>
        <fullName evidence="4">DUF2306 domain-containing protein</fullName>
    </recommendedName>
</protein>
<gene>
    <name evidence="2" type="ORF">GCM10011369_22580</name>
</gene>
<dbReference type="AlphaFoldDB" id="A0A8J2U5T8"/>
<evidence type="ECO:0000313" key="3">
    <source>
        <dbReference type="Proteomes" id="UP000619743"/>
    </source>
</evidence>
<keyword evidence="1" id="KW-1133">Transmembrane helix</keyword>
<feature type="transmembrane region" description="Helical" evidence="1">
    <location>
        <begin position="74"/>
        <end position="96"/>
    </location>
</feature>
<feature type="transmembrane region" description="Helical" evidence="1">
    <location>
        <begin position="168"/>
        <end position="189"/>
    </location>
</feature>
<name>A0A8J2U5T8_9GAMM</name>
<feature type="transmembrane region" description="Helical" evidence="1">
    <location>
        <begin position="108"/>
        <end position="129"/>
    </location>
</feature>
<feature type="transmembrane region" description="Helical" evidence="1">
    <location>
        <begin position="135"/>
        <end position="156"/>
    </location>
</feature>
<evidence type="ECO:0000256" key="1">
    <source>
        <dbReference type="SAM" id="Phobius"/>
    </source>
</evidence>
<dbReference type="InterPro" id="IPR018750">
    <property type="entry name" value="DUF2306_membrane"/>
</dbReference>